<proteinExistence type="predicted"/>
<dbReference type="EMBL" id="KE344807">
    <property type="protein sequence ID" value="EXB80386.1"/>
    <property type="molecule type" value="Genomic_DNA"/>
</dbReference>
<sequence length="99" mass="10766">MPKTKLGPYPLGNSPLPPMAPAAATLPDVIPLLLIRRRPLAGCWSSDLGDGNLDSLEELRGVWISFVAMGLSCDGLEWVDFRLPSVYVRQFDAPASIFP</sequence>
<accession>W9RZS5</accession>
<name>W9RZS5_9ROSA</name>
<protein>
    <submittedName>
        <fullName evidence="1">Uncharacterized protein</fullName>
    </submittedName>
</protein>
<dbReference type="Proteomes" id="UP000030645">
    <property type="component" value="Unassembled WGS sequence"/>
</dbReference>
<organism evidence="1 2">
    <name type="scientific">Morus notabilis</name>
    <dbReference type="NCBI Taxonomy" id="981085"/>
    <lineage>
        <taxon>Eukaryota</taxon>
        <taxon>Viridiplantae</taxon>
        <taxon>Streptophyta</taxon>
        <taxon>Embryophyta</taxon>
        <taxon>Tracheophyta</taxon>
        <taxon>Spermatophyta</taxon>
        <taxon>Magnoliopsida</taxon>
        <taxon>eudicotyledons</taxon>
        <taxon>Gunneridae</taxon>
        <taxon>Pentapetalae</taxon>
        <taxon>rosids</taxon>
        <taxon>fabids</taxon>
        <taxon>Rosales</taxon>
        <taxon>Moraceae</taxon>
        <taxon>Moreae</taxon>
        <taxon>Morus</taxon>
    </lineage>
</organism>
<evidence type="ECO:0000313" key="1">
    <source>
        <dbReference type="EMBL" id="EXB80386.1"/>
    </source>
</evidence>
<keyword evidence="2" id="KW-1185">Reference proteome</keyword>
<gene>
    <name evidence="1" type="ORF">L484_010955</name>
</gene>
<dbReference type="AlphaFoldDB" id="W9RZS5"/>
<evidence type="ECO:0000313" key="2">
    <source>
        <dbReference type="Proteomes" id="UP000030645"/>
    </source>
</evidence>
<reference evidence="2" key="1">
    <citation type="submission" date="2013-01" db="EMBL/GenBank/DDBJ databases">
        <title>Draft Genome Sequence of a Mulberry Tree, Morus notabilis C.K. Schneid.</title>
        <authorList>
            <person name="He N."/>
            <person name="Zhao S."/>
        </authorList>
    </citation>
    <scope>NUCLEOTIDE SEQUENCE</scope>
</reference>